<comment type="caution">
    <text evidence="2">The sequence shown here is derived from an EMBL/GenBank/DDBJ whole genome shotgun (WGS) entry which is preliminary data.</text>
</comment>
<dbReference type="EMBL" id="QZWG01000001">
    <property type="protein sequence ID" value="RZC31700.1"/>
    <property type="molecule type" value="Genomic_DNA"/>
</dbReference>
<keyword evidence="1" id="KW-0812">Transmembrane</keyword>
<reference evidence="2 3" key="1">
    <citation type="submission" date="2018-09" db="EMBL/GenBank/DDBJ databases">
        <title>A high-quality reference genome of wild soybean provides a powerful tool to mine soybean genomes.</title>
        <authorList>
            <person name="Xie M."/>
            <person name="Chung C.Y.L."/>
            <person name="Li M.-W."/>
            <person name="Wong F.-L."/>
            <person name="Chan T.-F."/>
            <person name="Lam H.-M."/>
        </authorList>
    </citation>
    <scope>NUCLEOTIDE SEQUENCE [LARGE SCALE GENOMIC DNA]</scope>
    <source>
        <strain evidence="3">cv. W05</strain>
        <tissue evidence="2">Hypocotyl of etiolated seedlings</tissue>
    </source>
</reference>
<protein>
    <submittedName>
        <fullName evidence="2">Uncharacterized protein</fullName>
    </submittedName>
</protein>
<feature type="transmembrane region" description="Helical" evidence="1">
    <location>
        <begin position="6"/>
        <end position="26"/>
    </location>
</feature>
<keyword evidence="3" id="KW-1185">Reference proteome</keyword>
<keyword evidence="1" id="KW-1133">Transmembrane helix</keyword>
<name>A0A445M827_GLYSO</name>
<gene>
    <name evidence="2" type="ORF">D0Y65_002511</name>
</gene>
<dbReference type="Proteomes" id="UP000289340">
    <property type="component" value="Chromosome 1"/>
</dbReference>
<evidence type="ECO:0000256" key="1">
    <source>
        <dbReference type="SAM" id="Phobius"/>
    </source>
</evidence>
<evidence type="ECO:0000313" key="2">
    <source>
        <dbReference type="EMBL" id="RZC31700.1"/>
    </source>
</evidence>
<organism evidence="2 3">
    <name type="scientific">Glycine soja</name>
    <name type="common">Wild soybean</name>
    <dbReference type="NCBI Taxonomy" id="3848"/>
    <lineage>
        <taxon>Eukaryota</taxon>
        <taxon>Viridiplantae</taxon>
        <taxon>Streptophyta</taxon>
        <taxon>Embryophyta</taxon>
        <taxon>Tracheophyta</taxon>
        <taxon>Spermatophyta</taxon>
        <taxon>Magnoliopsida</taxon>
        <taxon>eudicotyledons</taxon>
        <taxon>Gunneridae</taxon>
        <taxon>Pentapetalae</taxon>
        <taxon>rosids</taxon>
        <taxon>fabids</taxon>
        <taxon>Fabales</taxon>
        <taxon>Fabaceae</taxon>
        <taxon>Papilionoideae</taxon>
        <taxon>50 kb inversion clade</taxon>
        <taxon>NPAAA clade</taxon>
        <taxon>indigoferoid/millettioid clade</taxon>
        <taxon>Phaseoleae</taxon>
        <taxon>Glycine</taxon>
        <taxon>Glycine subgen. Soja</taxon>
    </lineage>
</organism>
<proteinExistence type="predicted"/>
<sequence length="59" mass="6679">MKRGYNYLSVAIYVMMFLVLVSYSSIKVEGMRPLKADPSFISLIINRAYSGPSHRGRGH</sequence>
<accession>A0A445M827</accession>
<keyword evidence="1" id="KW-0472">Membrane</keyword>
<evidence type="ECO:0000313" key="3">
    <source>
        <dbReference type="Proteomes" id="UP000289340"/>
    </source>
</evidence>
<dbReference type="AlphaFoldDB" id="A0A445M827"/>